<accession>A0ACB9HMU0</accession>
<dbReference type="EMBL" id="CM042028">
    <property type="protein sequence ID" value="KAI3797258.1"/>
    <property type="molecule type" value="Genomic_DNA"/>
</dbReference>
<gene>
    <name evidence="1" type="ORF">L1987_32513</name>
</gene>
<name>A0ACB9HMU0_9ASTR</name>
<comment type="caution">
    <text evidence="1">The sequence shown here is derived from an EMBL/GenBank/DDBJ whole genome shotgun (WGS) entry which is preliminary data.</text>
</comment>
<reference evidence="2" key="1">
    <citation type="journal article" date="2022" name="Mol. Ecol. Resour.">
        <title>The genomes of chicory, endive, great burdock and yacon provide insights into Asteraceae palaeo-polyploidization history and plant inulin production.</title>
        <authorList>
            <person name="Fan W."/>
            <person name="Wang S."/>
            <person name="Wang H."/>
            <person name="Wang A."/>
            <person name="Jiang F."/>
            <person name="Liu H."/>
            <person name="Zhao H."/>
            <person name="Xu D."/>
            <person name="Zhang Y."/>
        </authorList>
    </citation>
    <scope>NUCLEOTIDE SEQUENCE [LARGE SCALE GENOMIC DNA]</scope>
    <source>
        <strain evidence="2">cv. Yunnan</strain>
    </source>
</reference>
<protein>
    <submittedName>
        <fullName evidence="1">Uncharacterized protein</fullName>
    </submittedName>
</protein>
<reference evidence="1 2" key="2">
    <citation type="journal article" date="2022" name="Mol. Ecol. Resour.">
        <title>The genomes of chicory, endive, great burdock and yacon provide insights into Asteraceae paleo-polyploidization history and plant inulin production.</title>
        <authorList>
            <person name="Fan W."/>
            <person name="Wang S."/>
            <person name="Wang H."/>
            <person name="Wang A."/>
            <person name="Jiang F."/>
            <person name="Liu H."/>
            <person name="Zhao H."/>
            <person name="Xu D."/>
            <person name="Zhang Y."/>
        </authorList>
    </citation>
    <scope>NUCLEOTIDE SEQUENCE [LARGE SCALE GENOMIC DNA]</scope>
    <source>
        <strain evidence="2">cv. Yunnan</strain>
        <tissue evidence="1">Leaves</tissue>
    </source>
</reference>
<organism evidence="1 2">
    <name type="scientific">Smallanthus sonchifolius</name>
    <dbReference type="NCBI Taxonomy" id="185202"/>
    <lineage>
        <taxon>Eukaryota</taxon>
        <taxon>Viridiplantae</taxon>
        <taxon>Streptophyta</taxon>
        <taxon>Embryophyta</taxon>
        <taxon>Tracheophyta</taxon>
        <taxon>Spermatophyta</taxon>
        <taxon>Magnoliopsida</taxon>
        <taxon>eudicotyledons</taxon>
        <taxon>Gunneridae</taxon>
        <taxon>Pentapetalae</taxon>
        <taxon>asterids</taxon>
        <taxon>campanulids</taxon>
        <taxon>Asterales</taxon>
        <taxon>Asteraceae</taxon>
        <taxon>Asteroideae</taxon>
        <taxon>Heliantheae alliance</taxon>
        <taxon>Millerieae</taxon>
        <taxon>Smallanthus</taxon>
    </lineage>
</organism>
<dbReference type="Proteomes" id="UP001056120">
    <property type="component" value="Linkage Group LG11"/>
</dbReference>
<evidence type="ECO:0000313" key="2">
    <source>
        <dbReference type="Proteomes" id="UP001056120"/>
    </source>
</evidence>
<sequence length="99" mass="11490">MDRNFAVVAIFKLVFVVSTARISLDLTPTDLQVERSNVRIHPDCKVEDSDLVVVPTDMKKSRSRRSFPFRPRPSSPEFSKSVRHTSVEDLAWKRSRFNR</sequence>
<evidence type="ECO:0000313" key="1">
    <source>
        <dbReference type="EMBL" id="KAI3797258.1"/>
    </source>
</evidence>
<proteinExistence type="predicted"/>
<keyword evidence="2" id="KW-1185">Reference proteome</keyword>